<dbReference type="InterPro" id="IPR036390">
    <property type="entry name" value="WH_DNA-bd_sf"/>
</dbReference>
<dbReference type="AlphaFoldDB" id="A0A842HUW8"/>
<dbReference type="SUPFAM" id="SSF53335">
    <property type="entry name" value="S-adenosyl-L-methionine-dependent methyltransferases"/>
    <property type="match status" value="1"/>
</dbReference>
<keyword evidence="1" id="KW-0489">Methyltransferase</keyword>
<evidence type="ECO:0000256" key="4">
    <source>
        <dbReference type="PIRSR" id="PIRSR005739-1"/>
    </source>
</evidence>
<organism evidence="7 8">
    <name type="scientific">Parasphingopyxis marina</name>
    <dbReference type="NCBI Taxonomy" id="2761622"/>
    <lineage>
        <taxon>Bacteria</taxon>
        <taxon>Pseudomonadati</taxon>
        <taxon>Pseudomonadota</taxon>
        <taxon>Alphaproteobacteria</taxon>
        <taxon>Sphingomonadales</taxon>
        <taxon>Sphingomonadaceae</taxon>
        <taxon>Parasphingopyxis</taxon>
    </lineage>
</organism>
<keyword evidence="3" id="KW-0949">S-adenosyl-L-methionine</keyword>
<sequence length="342" mass="37236">MNKETAILSPDRQELMHMISACWSTKVIGEGVRFGVFDQLAEGPKSASEIAAVAGVQTDGLHRVMRALAVLGLLQQTDERTFALTAIGQTLRRDHPDSLSGMAQHWSGRLWDGFTELGHVVETGEPSVESGPEHFAEMQNNDPVQSDIFNRAMAETTLKVGHVVAGAYDFSRFETAMDVGGGYGALLIGILDAHPQLKGCVFDLEGLGEPGNRYRSELGKGDAIEFLPGSFFEAVPAKADCLLLKYIIHDWGDEHSRTILRNCREAIDENGVVLLVERIVPDIVEPAAGTLSVIQGDLVMLRVGGKERTESEYRTLLAESGLELTGIFPTDTEFSVIEAKRA</sequence>
<protein>
    <recommendedName>
        <fullName evidence="9">Hydroxyneurosporene-O-methyltransferase</fullName>
    </recommendedName>
</protein>
<dbReference type="InterPro" id="IPR001077">
    <property type="entry name" value="COMT_C"/>
</dbReference>
<feature type="domain" description="O-methyltransferase dimerisation" evidence="6">
    <location>
        <begin position="16"/>
        <end position="91"/>
    </location>
</feature>
<evidence type="ECO:0000256" key="1">
    <source>
        <dbReference type="ARBA" id="ARBA00022603"/>
    </source>
</evidence>
<evidence type="ECO:0000259" key="5">
    <source>
        <dbReference type="Pfam" id="PF00891"/>
    </source>
</evidence>
<keyword evidence="2" id="KW-0808">Transferase</keyword>
<dbReference type="GO" id="GO:0046983">
    <property type="term" value="F:protein dimerization activity"/>
    <property type="evidence" value="ECO:0007669"/>
    <property type="project" value="InterPro"/>
</dbReference>
<proteinExistence type="predicted"/>
<dbReference type="RefSeq" id="WP_185799339.1">
    <property type="nucleotide sequence ID" value="NZ_JACJVJ010000001.1"/>
</dbReference>
<dbReference type="PIRSF" id="PIRSF005739">
    <property type="entry name" value="O-mtase"/>
    <property type="match status" value="1"/>
</dbReference>
<keyword evidence="8" id="KW-1185">Reference proteome</keyword>
<dbReference type="EMBL" id="JACJVJ010000001">
    <property type="protein sequence ID" value="MBC2776019.1"/>
    <property type="molecule type" value="Genomic_DNA"/>
</dbReference>
<dbReference type="Gene3D" id="3.40.50.150">
    <property type="entry name" value="Vaccinia Virus protein VP39"/>
    <property type="match status" value="1"/>
</dbReference>
<dbReference type="InterPro" id="IPR029063">
    <property type="entry name" value="SAM-dependent_MTases_sf"/>
</dbReference>
<dbReference type="Proteomes" id="UP000564378">
    <property type="component" value="Unassembled WGS sequence"/>
</dbReference>
<dbReference type="GO" id="GO:0032259">
    <property type="term" value="P:methylation"/>
    <property type="evidence" value="ECO:0007669"/>
    <property type="project" value="UniProtKB-KW"/>
</dbReference>
<dbReference type="InterPro" id="IPR016461">
    <property type="entry name" value="COMT-like"/>
</dbReference>
<dbReference type="PANTHER" id="PTHR43712">
    <property type="entry name" value="PUTATIVE (AFU_ORTHOLOGUE AFUA_4G14580)-RELATED"/>
    <property type="match status" value="1"/>
</dbReference>
<feature type="active site" description="Proton acceptor" evidence="4">
    <location>
        <position position="249"/>
    </location>
</feature>
<dbReference type="InterPro" id="IPR036388">
    <property type="entry name" value="WH-like_DNA-bd_sf"/>
</dbReference>
<dbReference type="Pfam" id="PF08100">
    <property type="entry name" value="Dimerisation"/>
    <property type="match status" value="1"/>
</dbReference>
<dbReference type="Gene3D" id="1.10.10.10">
    <property type="entry name" value="Winged helix-like DNA-binding domain superfamily/Winged helix DNA-binding domain"/>
    <property type="match status" value="1"/>
</dbReference>
<comment type="caution">
    <text evidence="7">The sequence shown here is derived from an EMBL/GenBank/DDBJ whole genome shotgun (WGS) entry which is preliminary data.</text>
</comment>
<accession>A0A842HUW8</accession>
<dbReference type="SUPFAM" id="SSF46785">
    <property type="entry name" value="Winged helix' DNA-binding domain"/>
    <property type="match status" value="1"/>
</dbReference>
<name>A0A842HUW8_9SPHN</name>
<evidence type="ECO:0000256" key="2">
    <source>
        <dbReference type="ARBA" id="ARBA00022679"/>
    </source>
</evidence>
<evidence type="ECO:0000313" key="8">
    <source>
        <dbReference type="Proteomes" id="UP000564378"/>
    </source>
</evidence>
<evidence type="ECO:0000256" key="3">
    <source>
        <dbReference type="ARBA" id="ARBA00022691"/>
    </source>
</evidence>
<gene>
    <name evidence="7" type="ORF">H6P80_00135</name>
</gene>
<reference evidence="7 8" key="1">
    <citation type="submission" date="2020-08" db="EMBL/GenBank/DDBJ databases">
        <title>Draft genome sequence of Parasphingopyxis sp. GrpM-11.</title>
        <authorList>
            <person name="Oh J."/>
            <person name="Roh D.-H."/>
        </authorList>
    </citation>
    <scope>NUCLEOTIDE SEQUENCE [LARGE SCALE GENOMIC DNA]</scope>
    <source>
        <strain evidence="7 8">GrpM-11</strain>
    </source>
</reference>
<evidence type="ECO:0000259" key="6">
    <source>
        <dbReference type="Pfam" id="PF08100"/>
    </source>
</evidence>
<dbReference type="PROSITE" id="PS51683">
    <property type="entry name" value="SAM_OMT_II"/>
    <property type="match status" value="1"/>
</dbReference>
<evidence type="ECO:0008006" key="9">
    <source>
        <dbReference type="Google" id="ProtNLM"/>
    </source>
</evidence>
<dbReference type="InterPro" id="IPR012967">
    <property type="entry name" value="COMT_dimerisation"/>
</dbReference>
<evidence type="ECO:0000313" key="7">
    <source>
        <dbReference type="EMBL" id="MBC2776019.1"/>
    </source>
</evidence>
<dbReference type="Gene3D" id="1.10.287.1350">
    <property type="match status" value="1"/>
</dbReference>
<feature type="domain" description="O-methyltransferase C-terminal" evidence="5">
    <location>
        <begin position="137"/>
        <end position="322"/>
    </location>
</feature>
<dbReference type="Pfam" id="PF00891">
    <property type="entry name" value="Methyltransf_2"/>
    <property type="match status" value="1"/>
</dbReference>
<dbReference type="GO" id="GO:0008171">
    <property type="term" value="F:O-methyltransferase activity"/>
    <property type="evidence" value="ECO:0007669"/>
    <property type="project" value="InterPro"/>
</dbReference>
<dbReference type="PANTHER" id="PTHR43712:SF2">
    <property type="entry name" value="O-METHYLTRANSFERASE CICE"/>
    <property type="match status" value="1"/>
</dbReference>